<feature type="region of interest" description="Disordered" evidence="2">
    <location>
        <begin position="466"/>
        <end position="496"/>
    </location>
</feature>
<dbReference type="WBParaSite" id="EN70_914">
    <property type="protein sequence ID" value="EN70_914"/>
    <property type="gene ID" value="EN70_914"/>
</dbReference>
<feature type="domain" description="FATC" evidence="3">
    <location>
        <begin position="621"/>
        <end position="653"/>
    </location>
</feature>
<accession>A0A1I7W326</accession>
<sequence>MVRTYTWNPSTQSSLTIIGNFDNESEKTVTNSLPATSTNLYSTQRFSNDPIYRPNYKNGQVTNISTAVPKDGIQNDIASSSEVFSACNSNIQCPVHMSQSQTASLWQPHYHSFPICYPIPLDLPANLYHWRPHLLPPQITTPVTFEKTTNLRPVDLWHLRPIQIGSKVYYELVSSSSTLYSSPTSVVPYPVTSANLIAIPNNAQFQNGNLSHLPTTAVPVSANNTCGQSKLLHSETCGNNHSITSGNNGSINLPWTLGSPQPKSGIHGTPSWQTPLLITKEGLIFDRETNESSTISTFQNPPFLISPSQQLDGNLYQHSPLHKITPSLQHQCYRKVATVDSTEQYKRDLQLQIEQNRQRKEEERQRELEIEKKEMIKFEEYRRKAQQEIEEEERKEKEKILAAQRRAARMRTLQEEAALKARREVKNRIRRDVCCSNEGTKTLEGRTSSTVELNHLEWWEKKKEHVNDNAQRSTHSPVIPTLRKKNETSTGLSRNTAFEISANKAGVTSCVRSDRSNKSHSSSSKDNESELKYEAQSSRILRINVLERRPILIEGVNEKFKNVAVDTLDRLRKNSQALIGLALVLLHDPLTKYLSSENDSQFAALAICRLSDKLAGVENRIYMDPSQQVSYLIKEASDPENLARMFAGWMPFL</sequence>
<organism evidence="4 5">
    <name type="scientific">Loa loa</name>
    <name type="common">Eye worm</name>
    <name type="synonym">Filaria loa</name>
    <dbReference type="NCBI Taxonomy" id="7209"/>
    <lineage>
        <taxon>Eukaryota</taxon>
        <taxon>Metazoa</taxon>
        <taxon>Ecdysozoa</taxon>
        <taxon>Nematoda</taxon>
        <taxon>Chromadorea</taxon>
        <taxon>Rhabditida</taxon>
        <taxon>Spirurina</taxon>
        <taxon>Spiruromorpha</taxon>
        <taxon>Filarioidea</taxon>
        <taxon>Onchocercidae</taxon>
        <taxon>Loa</taxon>
    </lineage>
</organism>
<evidence type="ECO:0000313" key="4">
    <source>
        <dbReference type="Proteomes" id="UP000095285"/>
    </source>
</evidence>
<keyword evidence="4" id="KW-1185">Reference proteome</keyword>
<feature type="coiled-coil region" evidence="1">
    <location>
        <begin position="346"/>
        <end position="406"/>
    </location>
</feature>
<feature type="region of interest" description="Disordered" evidence="2">
    <location>
        <begin position="509"/>
        <end position="531"/>
    </location>
</feature>
<dbReference type="SMART" id="SM01343">
    <property type="entry name" value="FATC"/>
    <property type="match status" value="1"/>
</dbReference>
<evidence type="ECO:0000256" key="1">
    <source>
        <dbReference type="SAM" id="Coils"/>
    </source>
</evidence>
<evidence type="ECO:0000256" key="2">
    <source>
        <dbReference type="SAM" id="MobiDB-lite"/>
    </source>
</evidence>
<evidence type="ECO:0000259" key="3">
    <source>
        <dbReference type="PROSITE" id="PS51190"/>
    </source>
</evidence>
<dbReference type="Pfam" id="PF02260">
    <property type="entry name" value="FATC"/>
    <property type="match status" value="1"/>
</dbReference>
<dbReference type="InterPro" id="IPR038980">
    <property type="entry name" value="ATM_plant"/>
</dbReference>
<dbReference type="PANTHER" id="PTHR37079">
    <property type="entry name" value="SERINE/THREONINE-PROTEIN KINASE ATM"/>
    <property type="match status" value="1"/>
</dbReference>
<protein>
    <submittedName>
        <fullName evidence="5">FATC domain-containing protein</fullName>
    </submittedName>
</protein>
<dbReference type="AlphaFoldDB" id="A0A1I7W326"/>
<dbReference type="PANTHER" id="PTHR37079:SF4">
    <property type="entry name" value="SERINE_THREONINE-PROTEIN KINASE ATM"/>
    <property type="match status" value="1"/>
</dbReference>
<dbReference type="STRING" id="7209.A0A1I7W326"/>
<dbReference type="GO" id="GO:0006974">
    <property type="term" value="P:DNA damage response"/>
    <property type="evidence" value="ECO:0007669"/>
    <property type="project" value="InterPro"/>
</dbReference>
<name>A0A1I7W326_LOALO</name>
<reference evidence="4" key="1">
    <citation type="submission" date="2012-04" db="EMBL/GenBank/DDBJ databases">
        <title>The Genome Sequence of Loa loa.</title>
        <authorList>
            <consortium name="The Broad Institute Genome Sequencing Platform"/>
            <consortium name="Broad Institute Genome Sequencing Center for Infectious Disease"/>
            <person name="Nutman T.B."/>
            <person name="Fink D.L."/>
            <person name="Russ C."/>
            <person name="Young S."/>
            <person name="Zeng Q."/>
            <person name="Gargeya S."/>
            <person name="Alvarado L."/>
            <person name="Berlin A."/>
            <person name="Chapman S.B."/>
            <person name="Chen Z."/>
            <person name="Freedman E."/>
            <person name="Gellesch M."/>
            <person name="Goldberg J."/>
            <person name="Griggs A."/>
            <person name="Gujja S."/>
            <person name="Heilman E.R."/>
            <person name="Heiman D."/>
            <person name="Howarth C."/>
            <person name="Mehta T."/>
            <person name="Neiman D."/>
            <person name="Pearson M."/>
            <person name="Roberts A."/>
            <person name="Saif S."/>
            <person name="Shea T."/>
            <person name="Shenoy N."/>
            <person name="Sisk P."/>
            <person name="Stolte C."/>
            <person name="Sykes S."/>
            <person name="White J."/>
            <person name="Yandava C."/>
            <person name="Haas B."/>
            <person name="Henn M.R."/>
            <person name="Nusbaum C."/>
            <person name="Birren B."/>
        </authorList>
    </citation>
    <scope>NUCLEOTIDE SEQUENCE [LARGE SCALE GENOMIC DNA]</scope>
</reference>
<reference evidence="5" key="2">
    <citation type="submission" date="2016-11" db="UniProtKB">
        <authorList>
            <consortium name="WormBaseParasite"/>
        </authorList>
    </citation>
    <scope>IDENTIFICATION</scope>
</reference>
<dbReference type="eggNOG" id="ENOG502TFVM">
    <property type="taxonomic scope" value="Eukaryota"/>
</dbReference>
<dbReference type="InterPro" id="IPR003152">
    <property type="entry name" value="FATC_dom"/>
</dbReference>
<dbReference type="PROSITE" id="PS51190">
    <property type="entry name" value="FATC"/>
    <property type="match status" value="1"/>
</dbReference>
<evidence type="ECO:0000313" key="5">
    <source>
        <dbReference type="WBParaSite" id="EN70_914"/>
    </source>
</evidence>
<feature type="compositionally biased region" description="Basic and acidic residues" evidence="2">
    <location>
        <begin position="512"/>
        <end position="531"/>
    </location>
</feature>
<dbReference type="Proteomes" id="UP000095285">
    <property type="component" value="Unassembled WGS sequence"/>
</dbReference>
<dbReference type="GO" id="GO:0004674">
    <property type="term" value="F:protein serine/threonine kinase activity"/>
    <property type="evidence" value="ECO:0007669"/>
    <property type="project" value="InterPro"/>
</dbReference>
<keyword evidence="1" id="KW-0175">Coiled coil</keyword>
<proteinExistence type="predicted"/>